<evidence type="ECO:0000313" key="2">
    <source>
        <dbReference type="Proteomes" id="UP000634011"/>
    </source>
</evidence>
<dbReference type="InterPro" id="IPR029058">
    <property type="entry name" value="AB_hydrolase_fold"/>
</dbReference>
<dbReference type="EMBL" id="JACOFV010000011">
    <property type="protein sequence ID" value="MBC3862943.1"/>
    <property type="molecule type" value="Genomic_DNA"/>
</dbReference>
<proteinExistence type="predicted"/>
<accession>A0A923HQP7</accession>
<dbReference type="GO" id="GO:0008374">
    <property type="term" value="F:O-acyltransferase activity"/>
    <property type="evidence" value="ECO:0007669"/>
    <property type="project" value="InterPro"/>
</dbReference>
<reference evidence="1" key="1">
    <citation type="submission" date="2020-08" db="EMBL/GenBank/DDBJ databases">
        <title>Novel species isolated from subtropical streams in China.</title>
        <authorList>
            <person name="Lu H."/>
        </authorList>
    </citation>
    <scope>NUCLEOTIDE SEQUENCE</scope>
    <source>
        <strain evidence="1">KACC 12607</strain>
    </source>
</reference>
<organism evidence="1 2">
    <name type="scientific">Undibacterium jejuense</name>
    <dbReference type="NCBI Taxonomy" id="1344949"/>
    <lineage>
        <taxon>Bacteria</taxon>
        <taxon>Pseudomonadati</taxon>
        <taxon>Pseudomonadota</taxon>
        <taxon>Betaproteobacteria</taxon>
        <taxon>Burkholderiales</taxon>
        <taxon>Oxalobacteraceae</taxon>
        <taxon>Undibacterium</taxon>
    </lineage>
</organism>
<dbReference type="Gene3D" id="3.40.50.1820">
    <property type="entry name" value="alpha/beta hydrolase"/>
    <property type="match status" value="1"/>
</dbReference>
<comment type="caution">
    <text evidence="1">The sequence shown here is derived from an EMBL/GenBank/DDBJ whole genome shotgun (WGS) entry which is preliminary data.</text>
</comment>
<keyword evidence="2" id="KW-1185">Reference proteome</keyword>
<dbReference type="Pfam" id="PF02450">
    <property type="entry name" value="LCAT"/>
    <property type="match status" value="1"/>
</dbReference>
<gene>
    <name evidence="1" type="ORF">H8K32_12600</name>
</gene>
<dbReference type="AlphaFoldDB" id="A0A923HQP7"/>
<dbReference type="RefSeq" id="WP_186912888.1">
    <property type="nucleotide sequence ID" value="NZ_JACOFV010000011.1"/>
</dbReference>
<evidence type="ECO:0000313" key="1">
    <source>
        <dbReference type="EMBL" id="MBC3862943.1"/>
    </source>
</evidence>
<dbReference type="SUPFAM" id="SSF53474">
    <property type="entry name" value="alpha/beta-Hydrolases"/>
    <property type="match status" value="1"/>
</dbReference>
<dbReference type="GO" id="GO:0006629">
    <property type="term" value="P:lipid metabolic process"/>
    <property type="evidence" value="ECO:0007669"/>
    <property type="project" value="InterPro"/>
</dbReference>
<sequence length="480" mass="54344">MLNVNVRLQNIAHFLLLSLTSVLMCTLLCDCSAPLRPDLSRLYRISDQTTDNTPVILIPGLFGSKLRDKQTGKEVWPGSATDVLFSDYQQLALKFDRETLQVLPDNLEAYDVADRVLGQDIYGPIISTLEKSGGYQRGALGAPALKNERRYYIFPYDFRQDNSRHALALEALIDQIRRDYGNPDLKVDLVAHSMGGLVARYYLRYGVADVLNGDHEQVTLYGTTRVRKLILLGTPNLGSASSLHAFLNGEKVGFGKIAPEVLATMPSGYQLFPHPLVSWLIDINGNTLNDNLFDVATWERYRWSIFNPSIQQRMLNSGRAMAGESLADLKRFFAYRLERARRFMWALSTSEPETPIRYVLFGGDCNLTPARLLLEPDGDQLMTRLNPSEIHRPIAGVRYDELMLEPGDGRVTKPSFLARETLDPSTEQSEDSFIPVAYWFFLCEDHVQLTNNINFQDNLLNVLLTRSLPWENDPSQMKTK</sequence>
<dbReference type="PANTHER" id="PTHR11440">
    <property type="entry name" value="LECITHIN-CHOLESTEROL ACYLTRANSFERASE-RELATED"/>
    <property type="match status" value="1"/>
</dbReference>
<protein>
    <recommendedName>
        <fullName evidence="3">Lecithin:cholesterol acyltransferase</fullName>
    </recommendedName>
</protein>
<evidence type="ECO:0008006" key="3">
    <source>
        <dbReference type="Google" id="ProtNLM"/>
    </source>
</evidence>
<dbReference type="InterPro" id="IPR003386">
    <property type="entry name" value="LACT/PDAT_acylTrfase"/>
</dbReference>
<dbReference type="Proteomes" id="UP000634011">
    <property type="component" value="Unassembled WGS sequence"/>
</dbReference>
<name>A0A923HQP7_9BURK</name>